<evidence type="ECO:0000256" key="1">
    <source>
        <dbReference type="SAM" id="MobiDB-lite"/>
    </source>
</evidence>
<proteinExistence type="predicted"/>
<dbReference type="GO" id="GO:0005737">
    <property type="term" value="C:cytoplasm"/>
    <property type="evidence" value="ECO:0007669"/>
    <property type="project" value="TreeGrafter"/>
</dbReference>
<evidence type="ECO:0000256" key="2">
    <source>
        <dbReference type="SAM" id="SignalP"/>
    </source>
</evidence>
<dbReference type="Proteomes" id="UP000054561">
    <property type="component" value="Unassembled WGS sequence"/>
</dbReference>
<evidence type="ECO:0000313" key="4">
    <source>
        <dbReference type="Proteomes" id="UP000054561"/>
    </source>
</evidence>
<gene>
    <name evidence="3" type="ORF">AK88_05339</name>
</gene>
<protein>
    <recommendedName>
        <fullName evidence="5">Dynein light chain type 2</fullName>
    </recommendedName>
</protein>
<dbReference type="InterPro" id="IPR005334">
    <property type="entry name" value="Tctex-1-like"/>
</dbReference>
<sequence>MLLFANLVNFLQGTHILLVTHTPTRNCRNNLGGINMDGSTKGNTKNEESNDNEKSNKEENKINVGGFQFFANTCEEKLKLFLENYFTAKSSVDLTFKAENQVVGMPIEGSGEISGEANGKEEHTNYSSNDHAGNDNVANDSSNENEDKQENYFEKNPPIKSNYDKMAINLVDEVQQFIKPYVNERHKIVVQAIIGENKKQGIHVASKSLWNVETDNYISAKYVNDFIFVTVMVFLLYNE</sequence>
<dbReference type="EMBL" id="KQ001759">
    <property type="protein sequence ID" value="KJP85034.1"/>
    <property type="molecule type" value="Genomic_DNA"/>
</dbReference>
<dbReference type="OMA" id="FQFFANT"/>
<dbReference type="PANTHER" id="PTHR21255">
    <property type="entry name" value="T-COMPLEX-ASSOCIATED-TESTIS-EXPRESSED 1/ DYNEIN LIGHT CHAIN"/>
    <property type="match status" value="1"/>
</dbReference>
<feature type="signal peptide" evidence="2">
    <location>
        <begin position="1"/>
        <end position="16"/>
    </location>
</feature>
<name>A0A0D9QDH8_PLAFR</name>
<accession>A0A0D9QDH8</accession>
<dbReference type="PANTHER" id="PTHR21255:SF7">
    <property type="entry name" value="DYNEIN LIGHT CHAIN TCTEX-TYPE PROTEIN 2B"/>
    <property type="match status" value="1"/>
</dbReference>
<dbReference type="VEuPathDB" id="PlasmoDB:AK88_05339"/>
<dbReference type="RefSeq" id="XP_012338364.1">
    <property type="nucleotide sequence ID" value="XM_012482941.1"/>
</dbReference>
<dbReference type="CDD" id="cd21451">
    <property type="entry name" value="DLC-like_TCTEX1D"/>
    <property type="match status" value="1"/>
</dbReference>
<dbReference type="Pfam" id="PF03645">
    <property type="entry name" value="Tctex-1"/>
    <property type="match status" value="1"/>
</dbReference>
<dbReference type="OrthoDB" id="10248487at2759"/>
<feature type="region of interest" description="Disordered" evidence="1">
    <location>
        <begin position="107"/>
        <end position="149"/>
    </location>
</feature>
<dbReference type="InterPro" id="IPR038586">
    <property type="entry name" value="Tctex-1-like_sf"/>
</dbReference>
<dbReference type="GO" id="GO:0005868">
    <property type="term" value="C:cytoplasmic dynein complex"/>
    <property type="evidence" value="ECO:0007669"/>
    <property type="project" value="TreeGrafter"/>
</dbReference>
<feature type="chain" id="PRO_5002343689" description="Dynein light chain type 2" evidence="2">
    <location>
        <begin position="17"/>
        <end position="239"/>
    </location>
</feature>
<keyword evidence="4" id="KW-1185">Reference proteome</keyword>
<dbReference type="AlphaFoldDB" id="A0A0D9QDH8"/>
<feature type="compositionally biased region" description="Basic and acidic residues" evidence="1">
    <location>
        <begin position="44"/>
        <end position="59"/>
    </location>
</feature>
<dbReference type="Gene3D" id="3.30.1140.40">
    <property type="entry name" value="Tctex-1"/>
    <property type="match status" value="1"/>
</dbReference>
<dbReference type="GO" id="GO:0007018">
    <property type="term" value="P:microtubule-based movement"/>
    <property type="evidence" value="ECO:0007669"/>
    <property type="project" value="TreeGrafter"/>
</dbReference>
<dbReference type="GO" id="GO:0045505">
    <property type="term" value="F:dynein intermediate chain binding"/>
    <property type="evidence" value="ECO:0007669"/>
    <property type="project" value="TreeGrafter"/>
</dbReference>
<dbReference type="GeneID" id="24270653"/>
<reference evidence="3 4" key="1">
    <citation type="submission" date="2014-03" db="EMBL/GenBank/DDBJ databases">
        <title>The Genome Sequence of Plasmodium fragile nilgiri.</title>
        <authorList>
            <consortium name="The Broad Institute Genomics Platform"/>
            <consortium name="The Broad Institute Genome Sequencing Center for Infectious Disease"/>
            <person name="Neafsey D."/>
            <person name="Duraisingh M."/>
            <person name="Young S.K."/>
            <person name="Zeng Q."/>
            <person name="Gargeya S."/>
            <person name="Abouelleil A."/>
            <person name="Alvarado L."/>
            <person name="Chapman S.B."/>
            <person name="Gainer-Dewar J."/>
            <person name="Goldberg J."/>
            <person name="Griggs A."/>
            <person name="Gujja S."/>
            <person name="Hansen M."/>
            <person name="Howarth C."/>
            <person name="Imamovic A."/>
            <person name="Larimer J."/>
            <person name="Pearson M."/>
            <person name="Poon T.W."/>
            <person name="Priest M."/>
            <person name="Roberts A."/>
            <person name="Saif S."/>
            <person name="Shea T."/>
            <person name="Sykes S."/>
            <person name="Wortman J."/>
            <person name="Nusbaum C."/>
            <person name="Birren B."/>
        </authorList>
    </citation>
    <scope>NUCLEOTIDE SEQUENCE [LARGE SCALE GENOMIC DNA]</scope>
    <source>
        <strain evidence="4">nilgiri</strain>
    </source>
</reference>
<evidence type="ECO:0000313" key="3">
    <source>
        <dbReference type="EMBL" id="KJP85034.1"/>
    </source>
</evidence>
<organism evidence="3 4">
    <name type="scientific">Plasmodium fragile</name>
    <dbReference type="NCBI Taxonomy" id="5857"/>
    <lineage>
        <taxon>Eukaryota</taxon>
        <taxon>Sar</taxon>
        <taxon>Alveolata</taxon>
        <taxon>Apicomplexa</taxon>
        <taxon>Aconoidasida</taxon>
        <taxon>Haemosporida</taxon>
        <taxon>Plasmodiidae</taxon>
        <taxon>Plasmodium</taxon>
        <taxon>Plasmodium (Plasmodium)</taxon>
    </lineage>
</organism>
<evidence type="ECO:0008006" key="5">
    <source>
        <dbReference type="Google" id="ProtNLM"/>
    </source>
</evidence>
<keyword evidence="2" id="KW-0732">Signal</keyword>
<feature type="region of interest" description="Disordered" evidence="1">
    <location>
        <begin position="28"/>
        <end position="59"/>
    </location>
</feature>
<feature type="compositionally biased region" description="Polar residues" evidence="1">
    <location>
        <begin position="125"/>
        <end position="142"/>
    </location>
</feature>